<gene>
    <name evidence="1" type="primary">Necator_chrII.g4875</name>
    <name evidence="1" type="ORF">RB195_017083</name>
</gene>
<organism evidence="1 2">
    <name type="scientific">Necator americanus</name>
    <name type="common">Human hookworm</name>
    <dbReference type="NCBI Taxonomy" id="51031"/>
    <lineage>
        <taxon>Eukaryota</taxon>
        <taxon>Metazoa</taxon>
        <taxon>Ecdysozoa</taxon>
        <taxon>Nematoda</taxon>
        <taxon>Chromadorea</taxon>
        <taxon>Rhabditida</taxon>
        <taxon>Rhabditina</taxon>
        <taxon>Rhabditomorpha</taxon>
        <taxon>Strongyloidea</taxon>
        <taxon>Ancylostomatidae</taxon>
        <taxon>Bunostominae</taxon>
        <taxon>Necator</taxon>
    </lineage>
</organism>
<name>A0ABR1C613_NECAM</name>
<dbReference type="Proteomes" id="UP001303046">
    <property type="component" value="Unassembled WGS sequence"/>
</dbReference>
<keyword evidence="2" id="KW-1185">Reference proteome</keyword>
<evidence type="ECO:0000313" key="2">
    <source>
        <dbReference type="Proteomes" id="UP001303046"/>
    </source>
</evidence>
<protein>
    <submittedName>
        <fullName evidence="1">Uncharacterized protein</fullName>
    </submittedName>
</protein>
<dbReference type="EMBL" id="JAVFWL010000002">
    <property type="protein sequence ID" value="KAK6733103.1"/>
    <property type="molecule type" value="Genomic_DNA"/>
</dbReference>
<proteinExistence type="predicted"/>
<evidence type="ECO:0000313" key="1">
    <source>
        <dbReference type="EMBL" id="KAK6733103.1"/>
    </source>
</evidence>
<sequence>MLTEFDKTCGCIGLQLDMKKTMFMRNGWVSYPLFTLNGATISECTSYICLDRETNMKNDQVPEPDRRKRAAWGAFKSIKDVVKETRLRAHLFDTTVVPALACVSESWALRMQEENGRS</sequence>
<reference evidence="1 2" key="1">
    <citation type="submission" date="2023-08" db="EMBL/GenBank/DDBJ databases">
        <title>A Necator americanus chromosomal reference genome.</title>
        <authorList>
            <person name="Ilik V."/>
            <person name="Petrzelkova K.J."/>
            <person name="Pardy F."/>
            <person name="Fuh T."/>
            <person name="Niatou-Singa F.S."/>
            <person name="Gouil Q."/>
            <person name="Baker L."/>
            <person name="Ritchie M.E."/>
            <person name="Jex A.R."/>
            <person name="Gazzola D."/>
            <person name="Li H."/>
            <person name="Toshio Fujiwara R."/>
            <person name="Zhan B."/>
            <person name="Aroian R.V."/>
            <person name="Pafco B."/>
            <person name="Schwarz E.M."/>
        </authorList>
    </citation>
    <scope>NUCLEOTIDE SEQUENCE [LARGE SCALE GENOMIC DNA]</scope>
    <source>
        <strain evidence="1 2">Aroian</strain>
        <tissue evidence="1">Whole animal</tissue>
    </source>
</reference>
<accession>A0ABR1C613</accession>
<comment type="caution">
    <text evidence="1">The sequence shown here is derived from an EMBL/GenBank/DDBJ whole genome shotgun (WGS) entry which is preliminary data.</text>
</comment>